<evidence type="ECO:0000313" key="5">
    <source>
        <dbReference type="Proteomes" id="UP001233271"/>
    </source>
</evidence>
<keyword evidence="2" id="KW-0732">Signal</keyword>
<feature type="chain" id="PRO_5041450559" description="Thioredoxin domain-containing protein" evidence="2">
    <location>
        <begin position="19"/>
        <end position="414"/>
    </location>
</feature>
<dbReference type="EMBL" id="AP028219">
    <property type="protein sequence ID" value="BEI94909.1"/>
    <property type="molecule type" value="Genomic_DNA"/>
</dbReference>
<evidence type="ECO:0000256" key="1">
    <source>
        <dbReference type="SAM" id="MobiDB-lite"/>
    </source>
</evidence>
<accession>A0AA48LAA9</accession>
<dbReference type="GeneID" id="85498779"/>
<dbReference type="GO" id="GO:0015035">
    <property type="term" value="F:protein-disulfide reductase activity"/>
    <property type="evidence" value="ECO:0007669"/>
    <property type="project" value="TreeGrafter"/>
</dbReference>
<dbReference type="GO" id="GO:0034976">
    <property type="term" value="P:response to endoplasmic reticulum stress"/>
    <property type="evidence" value="ECO:0007669"/>
    <property type="project" value="TreeGrafter"/>
</dbReference>
<dbReference type="Gene3D" id="3.40.30.10">
    <property type="entry name" value="Glutaredoxin"/>
    <property type="match status" value="1"/>
</dbReference>
<dbReference type="PANTHER" id="PTHR45815:SF3">
    <property type="entry name" value="PROTEIN DISULFIDE-ISOMERASE A6"/>
    <property type="match status" value="1"/>
</dbReference>
<gene>
    <name evidence="4" type="ORF">CcaverHIS019_0704900</name>
</gene>
<feature type="compositionally biased region" description="Basic and acidic residues" evidence="1">
    <location>
        <begin position="291"/>
        <end position="314"/>
    </location>
</feature>
<dbReference type="SUPFAM" id="SSF52833">
    <property type="entry name" value="Thioredoxin-like"/>
    <property type="match status" value="1"/>
</dbReference>
<proteinExistence type="predicted"/>
<evidence type="ECO:0000313" key="4">
    <source>
        <dbReference type="EMBL" id="BEI94909.1"/>
    </source>
</evidence>
<dbReference type="PRINTS" id="PR00421">
    <property type="entry name" value="THIOREDOXIN"/>
</dbReference>
<keyword evidence="5" id="KW-1185">Reference proteome</keyword>
<feature type="compositionally biased region" description="Low complexity" evidence="1">
    <location>
        <begin position="366"/>
        <end position="383"/>
    </location>
</feature>
<dbReference type="RefSeq" id="XP_060460174.1">
    <property type="nucleotide sequence ID" value="XM_060603929.1"/>
</dbReference>
<dbReference type="AlphaFoldDB" id="A0AA48LAA9"/>
<evidence type="ECO:0000259" key="3">
    <source>
        <dbReference type="PROSITE" id="PS51352"/>
    </source>
</evidence>
<feature type="compositionally biased region" description="Acidic residues" evidence="1">
    <location>
        <begin position="339"/>
        <end position="348"/>
    </location>
</feature>
<dbReference type="Proteomes" id="UP001233271">
    <property type="component" value="Chromosome 7b"/>
</dbReference>
<dbReference type="PANTHER" id="PTHR45815">
    <property type="entry name" value="PROTEIN DISULFIDE-ISOMERASE A6"/>
    <property type="match status" value="1"/>
</dbReference>
<feature type="domain" description="Thioredoxin" evidence="3">
    <location>
        <begin position="7"/>
        <end position="133"/>
    </location>
</feature>
<reference evidence="4" key="1">
    <citation type="journal article" date="2023" name="BMC Genomics">
        <title>Chromosome-level genome assemblies of Cutaneotrichosporon spp. (Trichosporonales, Basidiomycota) reveal imbalanced evolution between nucleotide sequences and chromosome synteny.</title>
        <authorList>
            <person name="Kobayashi Y."/>
            <person name="Kayamori A."/>
            <person name="Aoki K."/>
            <person name="Shiwa Y."/>
            <person name="Matsutani M."/>
            <person name="Fujita N."/>
            <person name="Sugita T."/>
            <person name="Iwasaki W."/>
            <person name="Tanaka N."/>
            <person name="Takashima M."/>
        </authorList>
    </citation>
    <scope>NUCLEOTIDE SEQUENCE</scope>
    <source>
        <strain evidence="4">HIS019</strain>
    </source>
</reference>
<name>A0AA48LAA9_9TREE</name>
<dbReference type="InterPro" id="IPR036249">
    <property type="entry name" value="Thioredoxin-like_sf"/>
</dbReference>
<feature type="signal peptide" evidence="2">
    <location>
        <begin position="1"/>
        <end position="18"/>
    </location>
</feature>
<dbReference type="Pfam" id="PF00085">
    <property type="entry name" value="Thioredoxin"/>
    <property type="match status" value="1"/>
</dbReference>
<dbReference type="PROSITE" id="PS51352">
    <property type="entry name" value="THIOREDOXIN_2"/>
    <property type="match status" value="1"/>
</dbReference>
<dbReference type="InterPro" id="IPR013766">
    <property type="entry name" value="Thioredoxin_domain"/>
</dbReference>
<protein>
    <recommendedName>
        <fullName evidence="3">Thioredoxin domain-containing protein</fullName>
    </recommendedName>
</protein>
<sequence length="414" mass="44087">MHLPTLTAALLVAPLLAAAGMYSKPVINIDAKDFKKAMSKEHAAMVAFVAPWCGHCKNMAPEFSAAASSLDPFIPFYAVDCDASQNKALCAEYGIQGFPTIKAFPKAGKGAARDYNGERKKGAFVDYAKTMVPDRVKKLRVDGGASKVVTGFLADKGSLPHALLVHPSQPSIPFIWKVLGHRLTGKAHLGYVKDVKGAIVSDLGLESGEGPRMLFWEAGKDKVSEYAGALKFNALLEWLEAAIEGDIREVERVAKEPSSTSTKASASASDAASPNAAETEDAAARRTRLQAKMDEIERRDRLRREREAAKKAAEDEAAGGTPVEDAPAAEPEEPVPTAEPEEAAEEEVATPGVTHAQPVVHEAQPELEPTEGTPAAAPAAEPADVGDEIVTEASDWDAWPDSSTDSAEHSRDEL</sequence>
<feature type="region of interest" description="Disordered" evidence="1">
    <location>
        <begin position="253"/>
        <end position="414"/>
    </location>
</feature>
<feature type="compositionally biased region" description="Low complexity" evidence="1">
    <location>
        <begin position="256"/>
        <end position="277"/>
    </location>
</feature>
<dbReference type="GO" id="GO:0005788">
    <property type="term" value="C:endoplasmic reticulum lumen"/>
    <property type="evidence" value="ECO:0007669"/>
    <property type="project" value="TreeGrafter"/>
</dbReference>
<dbReference type="KEGG" id="ccac:CcaHIS019_0704900"/>
<evidence type="ECO:0000256" key="2">
    <source>
        <dbReference type="SAM" id="SignalP"/>
    </source>
</evidence>
<organism evidence="4 5">
    <name type="scientific">Cutaneotrichosporon cavernicola</name>
    <dbReference type="NCBI Taxonomy" id="279322"/>
    <lineage>
        <taxon>Eukaryota</taxon>
        <taxon>Fungi</taxon>
        <taxon>Dikarya</taxon>
        <taxon>Basidiomycota</taxon>
        <taxon>Agaricomycotina</taxon>
        <taxon>Tremellomycetes</taxon>
        <taxon>Trichosporonales</taxon>
        <taxon>Trichosporonaceae</taxon>
        <taxon>Cutaneotrichosporon</taxon>
    </lineage>
</organism>